<dbReference type="AlphaFoldDB" id="A0A370NNL2"/>
<gene>
    <name evidence="4" type="ORF">DN412_27370</name>
</gene>
<keyword evidence="1" id="KW-0479">Metal-binding</keyword>
<dbReference type="Pfam" id="PF00596">
    <property type="entry name" value="Aldolase_II"/>
    <property type="match status" value="1"/>
</dbReference>
<evidence type="ECO:0000313" key="5">
    <source>
        <dbReference type="Proteomes" id="UP000255165"/>
    </source>
</evidence>
<evidence type="ECO:0000313" key="4">
    <source>
        <dbReference type="EMBL" id="RDK07200.1"/>
    </source>
</evidence>
<dbReference type="InterPro" id="IPR050197">
    <property type="entry name" value="Aldolase_class_II_sugar_metab"/>
</dbReference>
<comment type="caution">
    <text evidence="4">The sequence shown here is derived from an EMBL/GenBank/DDBJ whole genome shotgun (WGS) entry which is preliminary data.</text>
</comment>
<evidence type="ECO:0000259" key="3">
    <source>
        <dbReference type="SMART" id="SM01007"/>
    </source>
</evidence>
<organism evidence="4 5">
    <name type="scientific">Cupriavidus lacunae</name>
    <dbReference type="NCBI Taxonomy" id="2666307"/>
    <lineage>
        <taxon>Bacteria</taxon>
        <taxon>Pseudomonadati</taxon>
        <taxon>Pseudomonadota</taxon>
        <taxon>Betaproteobacteria</taxon>
        <taxon>Burkholderiales</taxon>
        <taxon>Burkholderiaceae</taxon>
        <taxon>Cupriavidus</taxon>
    </lineage>
</organism>
<dbReference type="SMART" id="SM01007">
    <property type="entry name" value="Aldolase_II"/>
    <property type="match status" value="1"/>
</dbReference>
<dbReference type="SUPFAM" id="SSF53639">
    <property type="entry name" value="AraD/HMP-PK domain-like"/>
    <property type="match status" value="1"/>
</dbReference>
<dbReference type="InterPro" id="IPR036409">
    <property type="entry name" value="Aldolase_II/adducin_N_sf"/>
</dbReference>
<dbReference type="GO" id="GO:0005829">
    <property type="term" value="C:cytosol"/>
    <property type="evidence" value="ECO:0007669"/>
    <property type="project" value="TreeGrafter"/>
</dbReference>
<dbReference type="Proteomes" id="UP000255165">
    <property type="component" value="Unassembled WGS sequence"/>
</dbReference>
<name>A0A370NNL2_9BURK</name>
<dbReference type="PANTHER" id="PTHR22789">
    <property type="entry name" value="FUCULOSE PHOSPHATE ALDOLASE"/>
    <property type="match status" value="1"/>
</dbReference>
<sequence length="240" mass="25730">MQDLVDANHILYHEGVLDAFGHVSMRSPQRADRFVLARSMAPALVTGADLLTLDLDANPVAHGDATAIDGAVPAVFLERFIHSAIYRARPDVMAVVHSHSLAVIPFGVVRNATLRPVCHMSGFLARGTPVFEIREAAGPGSDLLIRDAALGQALAARLGKAAVVLMRGHGATVAAGSLRQAVYCAIYTEKNARLVLDSHRLGDIEYLSDKEALAAEATNAQQVSRAWDLWQRSARHSTVA</sequence>
<dbReference type="EMBL" id="QKWJ01000046">
    <property type="protein sequence ID" value="RDK07200.1"/>
    <property type="molecule type" value="Genomic_DNA"/>
</dbReference>
<evidence type="ECO:0000256" key="1">
    <source>
        <dbReference type="ARBA" id="ARBA00022723"/>
    </source>
</evidence>
<dbReference type="Gene3D" id="3.40.225.10">
    <property type="entry name" value="Class II aldolase/adducin N-terminal domain"/>
    <property type="match status" value="1"/>
</dbReference>
<accession>A0A370NNL2</accession>
<keyword evidence="5" id="KW-1185">Reference proteome</keyword>
<feature type="domain" description="Class II aldolase/adducin N-terminal" evidence="3">
    <location>
        <begin position="2"/>
        <end position="196"/>
    </location>
</feature>
<dbReference type="PANTHER" id="PTHR22789:SF0">
    <property type="entry name" value="3-OXO-TETRONATE 4-PHOSPHATE DECARBOXYLASE-RELATED"/>
    <property type="match status" value="1"/>
</dbReference>
<dbReference type="GO" id="GO:0046872">
    <property type="term" value="F:metal ion binding"/>
    <property type="evidence" value="ECO:0007669"/>
    <property type="project" value="UniProtKB-KW"/>
</dbReference>
<reference evidence="5" key="1">
    <citation type="submission" date="2018-06" db="EMBL/GenBank/DDBJ databases">
        <authorList>
            <person name="Feng T."/>
            <person name="Jeon C.O."/>
        </authorList>
    </citation>
    <scope>NUCLEOTIDE SEQUENCE [LARGE SCALE GENOMIC DNA]</scope>
    <source>
        <strain evidence="5">S23</strain>
    </source>
</reference>
<evidence type="ECO:0000256" key="2">
    <source>
        <dbReference type="ARBA" id="ARBA00023239"/>
    </source>
</evidence>
<proteinExistence type="predicted"/>
<protein>
    <submittedName>
        <fullName evidence="4">Class II aldolase/adducin family protein</fullName>
    </submittedName>
</protein>
<dbReference type="GO" id="GO:0019323">
    <property type="term" value="P:pentose catabolic process"/>
    <property type="evidence" value="ECO:0007669"/>
    <property type="project" value="TreeGrafter"/>
</dbReference>
<keyword evidence="2" id="KW-0456">Lyase</keyword>
<dbReference type="GO" id="GO:0016832">
    <property type="term" value="F:aldehyde-lyase activity"/>
    <property type="evidence" value="ECO:0007669"/>
    <property type="project" value="TreeGrafter"/>
</dbReference>
<dbReference type="InterPro" id="IPR001303">
    <property type="entry name" value="Aldolase_II/adducin_N"/>
</dbReference>